<dbReference type="GO" id="GO:0051213">
    <property type="term" value="F:dioxygenase activity"/>
    <property type="evidence" value="ECO:0007669"/>
    <property type="project" value="UniProtKB-KW"/>
</dbReference>
<evidence type="ECO:0000313" key="3">
    <source>
        <dbReference type="Proteomes" id="UP000215144"/>
    </source>
</evidence>
<dbReference type="SUPFAM" id="SSF54593">
    <property type="entry name" value="Glyoxalase/Bleomycin resistance protein/Dihydroxybiphenyl dioxygenase"/>
    <property type="match status" value="1"/>
</dbReference>
<evidence type="ECO:0000259" key="1">
    <source>
        <dbReference type="Pfam" id="PF06983"/>
    </source>
</evidence>
<dbReference type="PANTHER" id="PTHR33990">
    <property type="entry name" value="PROTEIN YJDN-RELATED"/>
    <property type="match status" value="1"/>
</dbReference>
<feature type="domain" description="PhnB-like" evidence="1">
    <location>
        <begin position="10"/>
        <end position="116"/>
    </location>
</feature>
<reference evidence="2 3" key="1">
    <citation type="submission" date="2017-06" db="EMBL/GenBank/DDBJ databases">
        <authorList>
            <consortium name="Pathogen Informatics"/>
        </authorList>
    </citation>
    <scope>NUCLEOTIDE SEQUENCE [LARGE SCALE GENOMIC DNA]</scope>
    <source>
        <strain evidence="2 3">NCTC11291</strain>
    </source>
</reference>
<dbReference type="InterPro" id="IPR009725">
    <property type="entry name" value="3_dmu_93_MTrfase"/>
</dbReference>
<dbReference type="EMBL" id="LT906454">
    <property type="protein sequence ID" value="SNV32909.1"/>
    <property type="molecule type" value="Genomic_DNA"/>
</dbReference>
<evidence type="ECO:0000313" key="2">
    <source>
        <dbReference type="EMBL" id="SNV32909.1"/>
    </source>
</evidence>
<organism evidence="2 3">
    <name type="scientific">Streptococcus acidominimus</name>
    <dbReference type="NCBI Taxonomy" id="1326"/>
    <lineage>
        <taxon>Bacteria</taxon>
        <taxon>Bacillati</taxon>
        <taxon>Bacillota</taxon>
        <taxon>Bacilli</taxon>
        <taxon>Lactobacillales</taxon>
        <taxon>Streptococcaceae</taxon>
        <taxon>Streptococcus</taxon>
    </lineage>
</organism>
<proteinExistence type="predicted"/>
<dbReference type="Proteomes" id="UP000215144">
    <property type="component" value="Chromosome 1"/>
</dbReference>
<dbReference type="RefSeq" id="WP_231909824.1">
    <property type="nucleotide sequence ID" value="NZ_LT906454.1"/>
</dbReference>
<gene>
    <name evidence="2" type="ORF">SAMEA4504048_00210</name>
</gene>
<dbReference type="Pfam" id="PF06983">
    <property type="entry name" value="3-dmu-9_3-mt"/>
    <property type="match status" value="1"/>
</dbReference>
<protein>
    <submittedName>
        <fullName evidence="2">Glyoxalase/bleomycin resistance protein/dioxygenase superfamily protein</fullName>
    </submittedName>
</protein>
<sequence length="156" mass="17845">MLFSEDQVGLAENALKTYQECFVGSYVERISYYQSGEALLEEAKINYSQLRIGQRDLILMDHGYGGENSFNEAFSFMLLVDTQEEADAYYEHLSAIPEEEICGWAKDTYGVSWQIVPRMMMASQLTSSQEKMQALNQAILKMKRLDIAEIEKLLNS</sequence>
<dbReference type="KEGG" id="saco:SAME_00210"/>
<dbReference type="Gene3D" id="3.10.180.10">
    <property type="entry name" value="2,3-Dihydroxybiphenyl 1,2-Dioxygenase, domain 1"/>
    <property type="match status" value="1"/>
</dbReference>
<keyword evidence="2" id="KW-0560">Oxidoreductase</keyword>
<accession>A0A239WFD7</accession>
<dbReference type="AlphaFoldDB" id="A0A239WFD7"/>
<dbReference type="InterPro" id="IPR028973">
    <property type="entry name" value="PhnB-like"/>
</dbReference>
<dbReference type="PIRSF" id="PIRSF021700">
    <property type="entry name" value="3_dmu_93_MTrfase"/>
    <property type="match status" value="1"/>
</dbReference>
<keyword evidence="2" id="KW-0223">Dioxygenase</keyword>
<dbReference type="InterPro" id="IPR029068">
    <property type="entry name" value="Glyas_Bleomycin-R_OHBP_Dase"/>
</dbReference>
<name>A0A239WFD7_STRAI</name>